<evidence type="ECO:0000256" key="1">
    <source>
        <dbReference type="SAM" id="Phobius"/>
    </source>
</evidence>
<dbReference type="Proteomes" id="UP001317963">
    <property type="component" value="Chromosome"/>
</dbReference>
<keyword evidence="1" id="KW-0472">Membrane</keyword>
<proteinExistence type="predicted"/>
<gene>
    <name evidence="2" type="ORF">E0F26_11155</name>
</gene>
<name>A0ABY6Q7I7_9GAMM</name>
<feature type="transmembrane region" description="Helical" evidence="1">
    <location>
        <begin position="12"/>
        <end position="31"/>
    </location>
</feature>
<reference evidence="2 3" key="1">
    <citation type="submission" date="2019-02" db="EMBL/GenBank/DDBJ databases">
        <title>Halieaceae_genomes.</title>
        <authorList>
            <person name="Li S.-H."/>
        </authorList>
    </citation>
    <scope>NUCLEOTIDE SEQUENCE [LARGE SCALE GENOMIC DNA]</scope>
    <source>
        <strain evidence="2 3">JH123</strain>
    </source>
</reference>
<sequence>MDKILIDIPAVLSLTLQGALVLGMFLASTLLDGIDITVFFAAYIVLWSLQYTSAFRAYLDDVQRERANS</sequence>
<dbReference type="RefSeq" id="WP_279241741.1">
    <property type="nucleotide sequence ID" value="NZ_CP036501.1"/>
</dbReference>
<feature type="transmembrane region" description="Helical" evidence="1">
    <location>
        <begin position="37"/>
        <end position="59"/>
    </location>
</feature>
<keyword evidence="1" id="KW-1133">Transmembrane helix</keyword>
<accession>A0ABY6Q7I7</accession>
<evidence type="ECO:0000313" key="2">
    <source>
        <dbReference type="EMBL" id="UZP75259.1"/>
    </source>
</evidence>
<dbReference type="EMBL" id="CP036501">
    <property type="protein sequence ID" value="UZP75259.1"/>
    <property type="molecule type" value="Genomic_DNA"/>
</dbReference>
<keyword evidence="1" id="KW-0812">Transmembrane</keyword>
<protein>
    <submittedName>
        <fullName evidence="2">Uncharacterized protein</fullName>
    </submittedName>
</protein>
<evidence type="ECO:0000313" key="3">
    <source>
        <dbReference type="Proteomes" id="UP001317963"/>
    </source>
</evidence>
<organism evidence="2 3">
    <name type="scientific">Candidatus Paraluminiphilus aquimaris</name>
    <dbReference type="NCBI Taxonomy" id="2518994"/>
    <lineage>
        <taxon>Bacteria</taxon>
        <taxon>Pseudomonadati</taxon>
        <taxon>Pseudomonadota</taxon>
        <taxon>Gammaproteobacteria</taxon>
        <taxon>Cellvibrionales</taxon>
        <taxon>Halieaceae</taxon>
        <taxon>Candidatus Paraluminiphilus</taxon>
    </lineage>
</organism>
<keyword evidence="3" id="KW-1185">Reference proteome</keyword>